<dbReference type="PANTHER" id="PTHR19338:SF58">
    <property type="entry name" value="OS09G0517100 PROTEIN"/>
    <property type="match status" value="1"/>
</dbReference>
<reference evidence="8 9" key="2">
    <citation type="submission" date="2024-10" db="EMBL/GenBank/DDBJ databases">
        <authorList>
            <person name="Ryan C."/>
        </authorList>
    </citation>
    <scope>NUCLEOTIDE SEQUENCE [LARGE SCALE GENOMIC DNA]</scope>
</reference>
<dbReference type="AlphaFoldDB" id="A0ABC9A6I9"/>
<organism evidence="8 9">
    <name type="scientific">Urochloa decumbens</name>
    <dbReference type="NCBI Taxonomy" id="240449"/>
    <lineage>
        <taxon>Eukaryota</taxon>
        <taxon>Viridiplantae</taxon>
        <taxon>Streptophyta</taxon>
        <taxon>Embryophyta</taxon>
        <taxon>Tracheophyta</taxon>
        <taxon>Spermatophyta</taxon>
        <taxon>Magnoliopsida</taxon>
        <taxon>Liliopsida</taxon>
        <taxon>Poales</taxon>
        <taxon>Poaceae</taxon>
        <taxon>PACMAD clade</taxon>
        <taxon>Panicoideae</taxon>
        <taxon>Panicodae</taxon>
        <taxon>Paniceae</taxon>
        <taxon>Melinidinae</taxon>
        <taxon>Urochloa</taxon>
    </lineage>
</organism>
<evidence type="ECO:0000256" key="1">
    <source>
        <dbReference type="ARBA" id="ARBA00008894"/>
    </source>
</evidence>
<name>A0ABC9A6I9_9POAL</name>
<sequence>MADLALGAARSVVEGTLAKVQLAIETEAKLRKVAQSDLAFITEEFQMMQSFLKEVDERRAKNKVVRTWVVQVRDLAYDVEDGMEFVAHLDTKCDWWRRWLLPCMALPLDEAVAELKQLKARVEDVSNRNIRYNLIISESGFKPMQELVPTPVMGETSLDSMLTEMRANGKMHQDLDTLTQLITNNEGNNALRVILVWGMGDDLDFMTISPCHEVLRSLTAQFYTNYCLENGATIDMDELARMEEAATTQAGLINELMKKPDEKRYLVVLENVSTMGQWDAMRTCLPDSNNGSLIIMCTQQREIANMCIADSYRALELTHYSACVLYKEVSMGLRGSGRKSYNRIPTSRLDEARSWMEQFTLDGR</sequence>
<dbReference type="GO" id="GO:0006952">
    <property type="term" value="P:defense response"/>
    <property type="evidence" value="ECO:0007669"/>
    <property type="project" value="UniProtKB-KW"/>
</dbReference>
<evidence type="ECO:0008006" key="10">
    <source>
        <dbReference type="Google" id="ProtNLM"/>
    </source>
</evidence>
<dbReference type="InterPro" id="IPR027417">
    <property type="entry name" value="P-loop_NTPase"/>
</dbReference>
<dbReference type="Proteomes" id="UP001497457">
    <property type="component" value="Chromosome 2b"/>
</dbReference>
<evidence type="ECO:0000256" key="2">
    <source>
        <dbReference type="ARBA" id="ARBA00022614"/>
    </source>
</evidence>
<dbReference type="SUPFAM" id="SSF52540">
    <property type="entry name" value="P-loop containing nucleoside triphosphate hydrolases"/>
    <property type="match status" value="1"/>
</dbReference>
<dbReference type="Gene3D" id="1.20.5.4130">
    <property type="match status" value="1"/>
</dbReference>
<proteinExistence type="inferred from homology"/>
<evidence type="ECO:0000256" key="4">
    <source>
        <dbReference type="ARBA" id="ARBA00022741"/>
    </source>
</evidence>
<reference evidence="9" key="1">
    <citation type="submission" date="2024-06" db="EMBL/GenBank/DDBJ databases">
        <authorList>
            <person name="Ryan C."/>
        </authorList>
    </citation>
    <scope>NUCLEOTIDE SEQUENCE [LARGE SCALE GENOMIC DNA]</scope>
</reference>
<dbReference type="GO" id="GO:0000166">
    <property type="term" value="F:nucleotide binding"/>
    <property type="evidence" value="ECO:0007669"/>
    <property type="project" value="UniProtKB-KW"/>
</dbReference>
<comment type="similarity">
    <text evidence="1">Belongs to the disease resistance NB-LRR family.</text>
</comment>
<dbReference type="Pfam" id="PF18052">
    <property type="entry name" value="Rx_N"/>
    <property type="match status" value="1"/>
</dbReference>
<evidence type="ECO:0000259" key="6">
    <source>
        <dbReference type="Pfam" id="PF00931"/>
    </source>
</evidence>
<gene>
    <name evidence="8" type="ORF">URODEC1_LOCUS50497</name>
</gene>
<evidence type="ECO:0000313" key="8">
    <source>
        <dbReference type="EMBL" id="CAL4971141.1"/>
    </source>
</evidence>
<keyword evidence="3" id="KW-0677">Repeat</keyword>
<dbReference type="Pfam" id="PF00931">
    <property type="entry name" value="NB-ARC"/>
    <property type="match status" value="1"/>
</dbReference>
<keyword evidence="4" id="KW-0547">Nucleotide-binding</keyword>
<accession>A0ABC9A6I9</accession>
<keyword evidence="9" id="KW-1185">Reference proteome</keyword>
<dbReference type="EMBL" id="OZ075112">
    <property type="protein sequence ID" value="CAL4971141.1"/>
    <property type="molecule type" value="Genomic_DNA"/>
</dbReference>
<feature type="domain" description="Disease resistance N-terminal" evidence="7">
    <location>
        <begin position="12"/>
        <end position="90"/>
    </location>
</feature>
<dbReference type="CDD" id="cd14798">
    <property type="entry name" value="RX-CC_like"/>
    <property type="match status" value="1"/>
</dbReference>
<dbReference type="InterPro" id="IPR038005">
    <property type="entry name" value="RX-like_CC"/>
</dbReference>
<evidence type="ECO:0000313" key="9">
    <source>
        <dbReference type="Proteomes" id="UP001497457"/>
    </source>
</evidence>
<evidence type="ECO:0000259" key="7">
    <source>
        <dbReference type="Pfam" id="PF18052"/>
    </source>
</evidence>
<keyword evidence="2" id="KW-0433">Leucine-rich repeat</keyword>
<keyword evidence="5" id="KW-0611">Plant defense</keyword>
<evidence type="ECO:0000256" key="3">
    <source>
        <dbReference type="ARBA" id="ARBA00022737"/>
    </source>
</evidence>
<protein>
    <recommendedName>
        <fullName evidence="10">Rx N-terminal domain-containing protein</fullName>
    </recommendedName>
</protein>
<dbReference type="Gene3D" id="3.40.50.300">
    <property type="entry name" value="P-loop containing nucleotide triphosphate hydrolases"/>
    <property type="match status" value="1"/>
</dbReference>
<feature type="domain" description="NB-ARC" evidence="6">
    <location>
        <begin position="246"/>
        <end position="310"/>
    </location>
</feature>
<dbReference type="PANTHER" id="PTHR19338">
    <property type="entry name" value="TRANSLOCASE OF INNER MITOCHONDRIAL MEMBRANE 13 HOMOLOG"/>
    <property type="match status" value="1"/>
</dbReference>
<dbReference type="InterPro" id="IPR002182">
    <property type="entry name" value="NB-ARC"/>
</dbReference>
<dbReference type="InterPro" id="IPR041118">
    <property type="entry name" value="Rx_N"/>
</dbReference>
<evidence type="ECO:0000256" key="5">
    <source>
        <dbReference type="ARBA" id="ARBA00022821"/>
    </source>
</evidence>